<dbReference type="CDD" id="cd04052">
    <property type="entry name" value="C2B_Tricalbin-like"/>
    <property type="match status" value="1"/>
</dbReference>
<feature type="compositionally biased region" description="Basic and acidic residues" evidence="11">
    <location>
        <begin position="1348"/>
        <end position="1358"/>
    </location>
</feature>
<dbReference type="InterPro" id="IPR035892">
    <property type="entry name" value="C2_domain_sf"/>
</dbReference>
<evidence type="ECO:0000256" key="9">
    <source>
        <dbReference type="ARBA" id="ARBA00023121"/>
    </source>
</evidence>
<dbReference type="GO" id="GO:0071944">
    <property type="term" value="C:cell periphery"/>
    <property type="evidence" value="ECO:0007669"/>
    <property type="project" value="UniProtKB-ARBA"/>
</dbReference>
<dbReference type="CDD" id="cd21678">
    <property type="entry name" value="SMP_TCB"/>
    <property type="match status" value="1"/>
</dbReference>
<dbReference type="PIRSF" id="PIRSF037232">
    <property type="entry name" value="Tricalbin"/>
    <property type="match status" value="1"/>
</dbReference>
<feature type="compositionally biased region" description="Polar residues" evidence="11">
    <location>
        <begin position="1381"/>
        <end position="1409"/>
    </location>
</feature>
<dbReference type="GO" id="GO:0005789">
    <property type="term" value="C:endoplasmic reticulum membrane"/>
    <property type="evidence" value="ECO:0007669"/>
    <property type="project" value="UniProtKB-SubCell"/>
</dbReference>
<dbReference type="PROSITE" id="PS50004">
    <property type="entry name" value="C2"/>
    <property type="match status" value="4"/>
</dbReference>
<comment type="caution">
    <text evidence="15">The sequence shown here is derived from an EMBL/GenBank/DDBJ whole genome shotgun (WGS) entry which is preliminary data.</text>
</comment>
<keyword evidence="6" id="KW-0256">Endoplasmic reticulum</keyword>
<feature type="domain" description="C2" evidence="13">
    <location>
        <begin position="438"/>
        <end position="561"/>
    </location>
</feature>
<feature type="region of interest" description="Disordered" evidence="11">
    <location>
        <begin position="1"/>
        <end position="85"/>
    </location>
</feature>
<evidence type="ECO:0000313" key="16">
    <source>
        <dbReference type="Proteomes" id="UP000008837"/>
    </source>
</evidence>
<evidence type="ECO:0000256" key="1">
    <source>
        <dbReference type="ARBA" id="ARBA00004586"/>
    </source>
</evidence>
<feature type="domain" description="C2" evidence="13">
    <location>
        <begin position="586"/>
        <end position="705"/>
    </location>
</feature>
<dbReference type="KEGG" id="mgl:MGL_1899"/>
<keyword evidence="16" id="KW-1185">Reference proteome</keyword>
<evidence type="ECO:0000259" key="13">
    <source>
        <dbReference type="PROSITE" id="PS50004"/>
    </source>
</evidence>
<keyword evidence="10 12" id="KW-0472">Membrane</keyword>
<evidence type="ECO:0000256" key="11">
    <source>
        <dbReference type="SAM" id="MobiDB-lite"/>
    </source>
</evidence>
<evidence type="ECO:0000256" key="3">
    <source>
        <dbReference type="ARBA" id="ARBA00022553"/>
    </source>
</evidence>
<dbReference type="PANTHER" id="PTHR46980:SF2">
    <property type="entry name" value="TRICALBIN-1-RELATED"/>
    <property type="match status" value="1"/>
</dbReference>
<reference evidence="15 16" key="1">
    <citation type="journal article" date="2007" name="Proc. Natl. Acad. Sci. U.S.A.">
        <title>Dandruff-associated Malassezia genomes reveal convergent and divergent virulence traits shared with plant and human fungal pathogens.</title>
        <authorList>
            <person name="Xu J."/>
            <person name="Saunders C.W."/>
            <person name="Hu P."/>
            <person name="Grant R.A."/>
            <person name="Boekhout T."/>
            <person name="Kuramae E.E."/>
            <person name="Kronstad J.W."/>
            <person name="Deangelis Y.M."/>
            <person name="Reeder N.L."/>
            <person name="Johnstone K.R."/>
            <person name="Leland M."/>
            <person name="Fieno A.M."/>
            <person name="Begley W.M."/>
            <person name="Sun Y."/>
            <person name="Lacey M.P."/>
            <person name="Chaudhary T."/>
            <person name="Keough T."/>
            <person name="Chu L."/>
            <person name="Sears R."/>
            <person name="Yuan B."/>
            <person name="Dawson T.L.Jr."/>
        </authorList>
    </citation>
    <scope>NUCLEOTIDE SEQUENCE [LARGE SCALE GENOMIC DNA]</scope>
    <source>
        <strain evidence="16">ATCC MYA-4612 / CBS 7966</strain>
    </source>
</reference>
<name>A8PZ92_MALGO</name>
<dbReference type="InterPro" id="IPR037756">
    <property type="entry name" value="C2D_Tricalbin"/>
</dbReference>
<dbReference type="PANTHER" id="PTHR46980">
    <property type="entry name" value="TRICALBIN-1-RELATED"/>
    <property type="match status" value="1"/>
</dbReference>
<evidence type="ECO:0000259" key="14">
    <source>
        <dbReference type="PROSITE" id="PS51847"/>
    </source>
</evidence>
<feature type="transmembrane region" description="Helical" evidence="12">
    <location>
        <begin position="173"/>
        <end position="194"/>
    </location>
</feature>
<dbReference type="FunCoup" id="A8PZ92">
    <property type="interactions" value="14"/>
</dbReference>
<dbReference type="SMART" id="SM00239">
    <property type="entry name" value="C2"/>
    <property type="match status" value="4"/>
</dbReference>
<dbReference type="SUPFAM" id="SSF49562">
    <property type="entry name" value="C2 domain (Calcium/lipid-binding domain, CaLB)"/>
    <property type="match status" value="4"/>
</dbReference>
<feature type="compositionally biased region" description="Low complexity" evidence="11">
    <location>
        <begin position="916"/>
        <end position="928"/>
    </location>
</feature>
<dbReference type="Gene3D" id="2.60.40.150">
    <property type="entry name" value="C2 domain"/>
    <property type="match status" value="4"/>
</dbReference>
<keyword evidence="7 12" id="KW-1133">Transmembrane helix</keyword>
<keyword evidence="4 12" id="KW-0812">Transmembrane</keyword>
<proteinExistence type="predicted"/>
<dbReference type="OMA" id="DHFYGDW"/>
<protein>
    <recommendedName>
        <fullName evidence="17">C2 domain-containing protein</fullName>
    </recommendedName>
</protein>
<feature type="region of interest" description="Disordered" evidence="11">
    <location>
        <begin position="1326"/>
        <end position="1435"/>
    </location>
</feature>
<feature type="domain" description="SMP-LTD" evidence="14">
    <location>
        <begin position="242"/>
        <end position="447"/>
    </location>
</feature>
<evidence type="ECO:0000256" key="2">
    <source>
        <dbReference type="ARBA" id="ARBA00022448"/>
    </source>
</evidence>
<dbReference type="OrthoDB" id="1029639at2759"/>
<dbReference type="VEuPathDB" id="FungiDB:MGL_1899"/>
<dbReference type="Pfam" id="PF00168">
    <property type="entry name" value="C2"/>
    <property type="match status" value="4"/>
</dbReference>
<dbReference type="EMBL" id="AAYY01000006">
    <property type="protein sequence ID" value="EDP43686.1"/>
    <property type="molecule type" value="Genomic_DNA"/>
</dbReference>
<dbReference type="RefSeq" id="XP_001730900.1">
    <property type="nucleotide sequence ID" value="XM_001730848.1"/>
</dbReference>
<feature type="region of interest" description="Disordered" evidence="11">
    <location>
        <begin position="893"/>
        <end position="928"/>
    </location>
</feature>
<evidence type="ECO:0000256" key="7">
    <source>
        <dbReference type="ARBA" id="ARBA00022989"/>
    </source>
</evidence>
<dbReference type="GO" id="GO:0006869">
    <property type="term" value="P:lipid transport"/>
    <property type="evidence" value="ECO:0007669"/>
    <property type="project" value="UniProtKB-KW"/>
</dbReference>
<dbReference type="GeneID" id="5855207"/>
<dbReference type="InterPro" id="IPR031468">
    <property type="entry name" value="SMP_LBD"/>
</dbReference>
<feature type="transmembrane region" description="Helical" evidence="12">
    <location>
        <begin position="344"/>
        <end position="363"/>
    </location>
</feature>
<dbReference type="CDD" id="cd04044">
    <property type="entry name" value="C2A_Tricalbin-like"/>
    <property type="match status" value="1"/>
</dbReference>
<evidence type="ECO:0000256" key="10">
    <source>
        <dbReference type="ARBA" id="ARBA00023136"/>
    </source>
</evidence>
<keyword evidence="9" id="KW-0446">Lipid-binding</keyword>
<dbReference type="GO" id="GO:0061817">
    <property type="term" value="P:endoplasmic reticulum-plasma membrane tethering"/>
    <property type="evidence" value="ECO:0007669"/>
    <property type="project" value="InterPro"/>
</dbReference>
<dbReference type="Proteomes" id="UP000008837">
    <property type="component" value="Unassembled WGS sequence"/>
</dbReference>
<sequence>MVSNPFKRSDKDAPDPAQEEQEMAAQMQSAGANVETFDENSSPEAKGRAALKARDEVKPRGQFAEHQEAKAKAEAEKLNRSVHSDMLGKRVRPNVNLKDVDQASHARGQLGGDQLIPGALPAGSPSLDVPDWFKIGWISNSRYLLGLQPSELHIQQDRLRDTSLVNAFLDDAYYGYLWFDGAAIIASVALTYILTRLGGGIAFATIIAAIGCTYYTTSTRRTRQRVRDDVARELARHRMLTENESAGWINHFLSRFWLIYEPVLSGTIIQQVDQVLRDNCPPFLDSLRLTTFTLGTKPPMIDSVRTLVDTEDDIIVMDWKLSFTPNDVQDMPVRKAAERINPKIVLTVRVGKGMVGAGLPVLLENMSFVGMLRIRLKLIPSFPHVQMVDLSFMQPPSFDYELKPVGGSTFGLDVSALPGLSGFIQNQIHAALSPMMYSPNQFTLNLEDMLSGTPLDATCGVLQVTIWNARNLERLGIEGGAPNAYVSVSLNGGPEIDRTRTREADPNPTYRETKYVLLKELEGLLTLTPMEDNGSLPPSRLGTTRFDLSSLHENPSPGRMNKALMYSDEPVGSIMYSLDYFPIMKPEVGPDGQLMPLPETAAGVLRLTLHQARALPKSAGVRAKSGRKACLKLNKKLVRETNVVREPVDPVFEDVSELLVIERFGSTVTVDIVEPHQAKDDTVMASLTVKIDDIIQASKRKQDWFPFPGNDDARMRLSAQWKPILMSGSINGSNSYRPAIGILKFWMRGAHDVKNVEALSGGKSDPYAMLSVNNIPVHGTCVIDDTLTPQWDQVLYAPVHATAEVVRVELMDYQNATADRSLGFCEVPVAKLAHDYIDDSKCPYRGNGRQSMREKLKQPNGTTKGVVEFDVEFLPAMHVEGANFIEQNRRLEAEQRQKEGVEEDPYTGSPLDSPDAKAAAGAATRAGQAYLQDDDETEGGEEEGLHLTKEQLLSSQSGIIVFNLIKGEILRSRAQLEVVFDDSYWAAHTTERRKQYDWDEVGEAVIRELDVSNVWFRLRTGKRDSDVFAEYTCTTKSLLERALDGPIELYLQPTGANGAMDPSKLLDAPGSLVEKGKNASGAMKENANPQNLANMPGKMLDSGQDLASKGADKVGQIGTGDAFMAQGGKVLVSCRYIPMDIHLEPIESVVNQGSLTIEVLHCNNLASADRGGKSDPYVLFQDNGETLARTKTVRRNLNPRFNEVLPEVLIKSRLTREYRFNVRDWDQVGASDPLGTAYVNLAELEPFETYERTLPLTGEGALEDSTITVRLTFHPRYLNNLVGKFGNAMGNMASGVIGGIGNLGKGVATGGMSFGQQIMSAVGIKHHDKEHPTPEEAAQQYAEQSGPPKDRQHDEAHASESGVQGEHAPSSAHPPNKDPMDTSNFKVDNSSKYSLQDANESASLATNTELGDHNGPQPRRRRGIPNPFKKLAHKS</sequence>
<dbReference type="STRING" id="425265.A8PZ92"/>
<feature type="transmembrane region" description="Helical" evidence="12">
    <location>
        <begin position="200"/>
        <end position="217"/>
    </location>
</feature>
<organism evidence="15 16">
    <name type="scientific">Malassezia globosa (strain ATCC MYA-4612 / CBS 7966)</name>
    <name type="common">Dandruff-associated fungus</name>
    <dbReference type="NCBI Taxonomy" id="425265"/>
    <lineage>
        <taxon>Eukaryota</taxon>
        <taxon>Fungi</taxon>
        <taxon>Dikarya</taxon>
        <taxon>Basidiomycota</taxon>
        <taxon>Ustilaginomycotina</taxon>
        <taxon>Malasseziomycetes</taxon>
        <taxon>Malasseziales</taxon>
        <taxon>Malasseziaceae</taxon>
        <taxon>Malassezia</taxon>
    </lineage>
</organism>
<evidence type="ECO:0000256" key="5">
    <source>
        <dbReference type="ARBA" id="ARBA00022737"/>
    </source>
</evidence>
<evidence type="ECO:0000256" key="8">
    <source>
        <dbReference type="ARBA" id="ARBA00023055"/>
    </source>
</evidence>
<dbReference type="InterPro" id="IPR056910">
    <property type="entry name" value="TCB1-3_C2"/>
</dbReference>
<keyword evidence="5" id="KW-0677">Repeat</keyword>
<dbReference type="PROSITE" id="PS51847">
    <property type="entry name" value="SMP"/>
    <property type="match status" value="1"/>
</dbReference>
<gene>
    <name evidence="15" type="ORF">MGL_1899</name>
</gene>
<feature type="compositionally biased region" description="Basic and acidic residues" evidence="11">
    <location>
        <begin position="52"/>
        <end position="85"/>
    </location>
</feature>
<evidence type="ECO:0000313" key="15">
    <source>
        <dbReference type="EMBL" id="EDP43686.1"/>
    </source>
</evidence>
<dbReference type="Pfam" id="PF24920">
    <property type="entry name" value="C2_TCB1"/>
    <property type="match status" value="1"/>
</dbReference>
<dbReference type="Pfam" id="PF25669">
    <property type="entry name" value="SMP_MUG190-like"/>
    <property type="match status" value="1"/>
</dbReference>
<comment type="subcellular location">
    <subcellularLocation>
        <location evidence="1">Endoplasmic reticulum membrane</location>
    </subcellularLocation>
</comment>
<keyword evidence="2" id="KW-0813">Transport</keyword>
<evidence type="ECO:0000256" key="6">
    <source>
        <dbReference type="ARBA" id="ARBA00022824"/>
    </source>
</evidence>
<dbReference type="InterPro" id="IPR017147">
    <property type="entry name" value="Tricalbin"/>
</dbReference>
<keyword evidence="8" id="KW-0445">Lipid transport</keyword>
<dbReference type="InterPro" id="IPR000008">
    <property type="entry name" value="C2_dom"/>
</dbReference>
<accession>A8PZ92</accession>
<dbReference type="InterPro" id="IPR037765">
    <property type="entry name" value="C2B_Tricalbin"/>
</dbReference>
<feature type="domain" description="C2" evidence="13">
    <location>
        <begin position="726"/>
        <end position="844"/>
    </location>
</feature>
<evidence type="ECO:0008006" key="17">
    <source>
        <dbReference type="Google" id="ProtNLM"/>
    </source>
</evidence>
<keyword evidence="3" id="KW-0597">Phosphoprotein</keyword>
<feature type="domain" description="C2" evidence="13">
    <location>
        <begin position="1135"/>
        <end position="1254"/>
    </location>
</feature>
<dbReference type="GO" id="GO:0008289">
    <property type="term" value="F:lipid binding"/>
    <property type="evidence" value="ECO:0007669"/>
    <property type="project" value="UniProtKB-KW"/>
</dbReference>
<feature type="region of interest" description="Disordered" evidence="11">
    <location>
        <begin position="1076"/>
        <end position="1098"/>
    </location>
</feature>
<dbReference type="InParanoid" id="A8PZ92"/>
<dbReference type="CDD" id="cd04045">
    <property type="entry name" value="C2C_Tricalbin-like"/>
    <property type="match status" value="1"/>
</dbReference>
<evidence type="ECO:0000256" key="4">
    <source>
        <dbReference type="ARBA" id="ARBA00022692"/>
    </source>
</evidence>
<dbReference type="CDD" id="cd04040">
    <property type="entry name" value="C2D_Tricalbin-like"/>
    <property type="match status" value="1"/>
</dbReference>
<dbReference type="InterPro" id="IPR052455">
    <property type="entry name" value="Tricalbin_domain"/>
</dbReference>
<dbReference type="InterPro" id="IPR037761">
    <property type="entry name" value="C2A_Tricalbin"/>
</dbReference>
<dbReference type="InterPro" id="IPR037762">
    <property type="entry name" value="C2C_Tricalbin"/>
</dbReference>
<evidence type="ECO:0000256" key="12">
    <source>
        <dbReference type="SAM" id="Phobius"/>
    </source>
</evidence>